<evidence type="ECO:0000313" key="2">
    <source>
        <dbReference type="Proteomes" id="UP001364617"/>
    </source>
</evidence>
<dbReference type="EMBL" id="JAYKXH010000020">
    <property type="protein sequence ID" value="KAK7131990.1"/>
    <property type="molecule type" value="Genomic_DNA"/>
</dbReference>
<proteinExistence type="predicted"/>
<reference evidence="1 2" key="1">
    <citation type="submission" date="2024-02" db="EMBL/GenBank/DDBJ databases">
        <title>Chromosome-level genome assembly of the Eurasian Minnow (Phoxinus phoxinus).</title>
        <authorList>
            <person name="Oriowo T.O."/>
            <person name="Martin S."/>
            <person name="Stange M."/>
            <person name="Chrysostomakis Y."/>
            <person name="Brown T."/>
            <person name="Winkler S."/>
            <person name="Kukowka S."/>
            <person name="Myers E.W."/>
            <person name="Bohne A."/>
        </authorList>
    </citation>
    <scope>NUCLEOTIDE SEQUENCE [LARGE SCALE GENOMIC DNA]</scope>
    <source>
        <strain evidence="1">ZFMK-TIS-60720</strain>
        <tissue evidence="1">Whole Organism</tissue>
    </source>
</reference>
<organism evidence="1 2">
    <name type="scientific">Phoxinus phoxinus</name>
    <name type="common">Eurasian minnow</name>
    <dbReference type="NCBI Taxonomy" id="58324"/>
    <lineage>
        <taxon>Eukaryota</taxon>
        <taxon>Metazoa</taxon>
        <taxon>Chordata</taxon>
        <taxon>Craniata</taxon>
        <taxon>Vertebrata</taxon>
        <taxon>Euteleostomi</taxon>
        <taxon>Actinopterygii</taxon>
        <taxon>Neopterygii</taxon>
        <taxon>Teleostei</taxon>
        <taxon>Ostariophysi</taxon>
        <taxon>Cypriniformes</taxon>
        <taxon>Leuciscidae</taxon>
        <taxon>Phoxininae</taxon>
        <taxon>Phoxinus</taxon>
    </lineage>
</organism>
<accession>A0AAN9CD34</accession>
<sequence>MRKRTAGIIRLAHAQTGSTSRTPALLLAPEKTNCVDALALEACDLQHSPCIWTCFLCCRSTFISNKGW</sequence>
<evidence type="ECO:0000313" key="1">
    <source>
        <dbReference type="EMBL" id="KAK7131990.1"/>
    </source>
</evidence>
<name>A0AAN9CD34_9TELE</name>
<keyword evidence="2" id="KW-1185">Reference proteome</keyword>
<dbReference type="Proteomes" id="UP001364617">
    <property type="component" value="Unassembled WGS sequence"/>
</dbReference>
<gene>
    <name evidence="1" type="ORF">R3I93_018522</name>
</gene>
<protein>
    <submittedName>
        <fullName evidence="1">Uncharacterized protein</fullName>
    </submittedName>
</protein>
<comment type="caution">
    <text evidence="1">The sequence shown here is derived from an EMBL/GenBank/DDBJ whole genome shotgun (WGS) entry which is preliminary data.</text>
</comment>
<dbReference type="AlphaFoldDB" id="A0AAN9CD34"/>